<dbReference type="SMART" id="SM00065">
    <property type="entry name" value="GAF"/>
    <property type="match status" value="1"/>
</dbReference>
<evidence type="ECO:0000313" key="3">
    <source>
        <dbReference type="EMBL" id="PRO66007.1"/>
    </source>
</evidence>
<dbReference type="AlphaFoldDB" id="A0A2P6MIC3"/>
<dbReference type="SUPFAM" id="SSF55073">
    <property type="entry name" value="Nucleotide cyclase"/>
    <property type="match status" value="1"/>
</dbReference>
<dbReference type="SUPFAM" id="SSF55785">
    <property type="entry name" value="PYP-like sensor domain (PAS domain)"/>
    <property type="match status" value="1"/>
</dbReference>
<name>A0A2P6MIC3_ALKUR</name>
<feature type="domain" description="EAL" evidence="1">
    <location>
        <begin position="488"/>
        <end position="742"/>
    </location>
</feature>
<dbReference type="NCBIfam" id="TIGR00254">
    <property type="entry name" value="GGDEF"/>
    <property type="match status" value="1"/>
</dbReference>
<dbReference type="InterPro" id="IPR000160">
    <property type="entry name" value="GGDEF_dom"/>
</dbReference>
<evidence type="ECO:0008006" key="5">
    <source>
        <dbReference type="Google" id="ProtNLM"/>
    </source>
</evidence>
<dbReference type="Gene3D" id="3.30.450.40">
    <property type="match status" value="1"/>
</dbReference>
<dbReference type="InterPro" id="IPR029787">
    <property type="entry name" value="Nucleotide_cyclase"/>
</dbReference>
<keyword evidence="4" id="KW-1185">Reference proteome</keyword>
<protein>
    <recommendedName>
        <fullName evidence="5">EAL domain-containing protein</fullName>
    </recommendedName>
</protein>
<feature type="domain" description="GGDEF" evidence="2">
    <location>
        <begin position="351"/>
        <end position="479"/>
    </location>
</feature>
<evidence type="ECO:0000259" key="2">
    <source>
        <dbReference type="PROSITE" id="PS50887"/>
    </source>
</evidence>
<dbReference type="CDD" id="cd01948">
    <property type="entry name" value="EAL"/>
    <property type="match status" value="1"/>
</dbReference>
<dbReference type="Pfam" id="PF00990">
    <property type="entry name" value="GGDEF"/>
    <property type="match status" value="1"/>
</dbReference>
<dbReference type="PROSITE" id="PS50887">
    <property type="entry name" value="GGDEF"/>
    <property type="match status" value="1"/>
</dbReference>
<dbReference type="Proteomes" id="UP000243650">
    <property type="component" value="Unassembled WGS sequence"/>
</dbReference>
<dbReference type="SMART" id="SM00052">
    <property type="entry name" value="EAL"/>
    <property type="match status" value="1"/>
</dbReference>
<dbReference type="InterPro" id="IPR035919">
    <property type="entry name" value="EAL_sf"/>
</dbReference>
<dbReference type="InterPro" id="IPR003018">
    <property type="entry name" value="GAF"/>
</dbReference>
<comment type="caution">
    <text evidence="3">The sequence shown here is derived from an EMBL/GenBank/DDBJ whole genome shotgun (WGS) entry which is preliminary data.</text>
</comment>
<sequence>MTCAIIMNRMNILLYYISQGGSRQMKHVGQNRSELELYRLLQKIHDAVTLKQGDAFFEELARSIADVLQRSYAFIGRFQGNGQMETVACIADGVRIDNFSYQLRHTPCERVTADKAMCTYPSRAASLFPKDEDLVDWNVESYAGSPLLNSDEEVIGILVVMDKKPIDDPALVEAVLGIFSRQAASRLEQLEQTAELQHRESAYRELVERLPDALVLMENRMITYCNQSALSLFLLDRPENVEGRELGTLLELENESFFEDTLLDVEKTGLASSIFSTKAHRGDGRMFYLEISVLPYSSGSTAGMQLIIRDETYRKETADSIEYMAFHDTVTGIPNRRFLEAHAESVLHSSDNASLLFIDINRFKRINAGFGQQTGDALLRQIAEKLKHHSSSGGMAVRWSGAEFVVLLPGKSGREEALTLLETLRKPFFVSGIELIVSFTIGISHSPIHGMTLEDLISRADQAMAYGKGSSEQITTYESFMDQHSYDTLLLENGLQTALQRNELELYYQPLYNSSTGALSGTEALLRWNHPDFGLVSPADFIPIAEMTGLIVPIGEWVLKQACQDIQELHEAGFPEATVSVNLSVRQLYQQNLVETVCAVLRETGLPPEKLKLEITESMAADLESSSMEKIRRLQQMGVHFWIDDFGTGYSSLSYLSTMAFDGLKIDRSFIQRLLERTPDATIVRSTITLAHDLGMHVTAEGIELERERLLLTAWGCDELQGYLLARPQPLCELKKLVAPASFE</sequence>
<dbReference type="CDD" id="cd00130">
    <property type="entry name" value="PAS"/>
    <property type="match status" value="1"/>
</dbReference>
<evidence type="ECO:0000313" key="4">
    <source>
        <dbReference type="Proteomes" id="UP000243650"/>
    </source>
</evidence>
<dbReference type="NCBIfam" id="TIGR00229">
    <property type="entry name" value="sensory_box"/>
    <property type="match status" value="1"/>
</dbReference>
<dbReference type="Pfam" id="PF00563">
    <property type="entry name" value="EAL"/>
    <property type="match status" value="1"/>
</dbReference>
<organism evidence="3 4">
    <name type="scientific">Alkalicoccus urumqiensis</name>
    <name type="common">Bacillus urumqiensis</name>
    <dbReference type="NCBI Taxonomy" id="1548213"/>
    <lineage>
        <taxon>Bacteria</taxon>
        <taxon>Bacillati</taxon>
        <taxon>Bacillota</taxon>
        <taxon>Bacilli</taxon>
        <taxon>Bacillales</taxon>
        <taxon>Bacillaceae</taxon>
        <taxon>Alkalicoccus</taxon>
    </lineage>
</organism>
<dbReference type="SUPFAM" id="SSF55781">
    <property type="entry name" value="GAF domain-like"/>
    <property type="match status" value="1"/>
</dbReference>
<dbReference type="InterPro" id="IPR035965">
    <property type="entry name" value="PAS-like_dom_sf"/>
</dbReference>
<dbReference type="InterPro" id="IPR029016">
    <property type="entry name" value="GAF-like_dom_sf"/>
</dbReference>
<dbReference type="Pfam" id="PF13426">
    <property type="entry name" value="PAS_9"/>
    <property type="match status" value="1"/>
</dbReference>
<dbReference type="InterPro" id="IPR001633">
    <property type="entry name" value="EAL_dom"/>
</dbReference>
<dbReference type="Gene3D" id="3.30.450.20">
    <property type="entry name" value="PAS domain"/>
    <property type="match status" value="1"/>
</dbReference>
<dbReference type="SMART" id="SM00267">
    <property type="entry name" value="GGDEF"/>
    <property type="match status" value="1"/>
</dbReference>
<gene>
    <name evidence="3" type="ORF">C6I21_06815</name>
</gene>
<dbReference type="EMBL" id="PVNS01000005">
    <property type="protein sequence ID" value="PRO66007.1"/>
    <property type="molecule type" value="Genomic_DNA"/>
</dbReference>
<dbReference type="InterPro" id="IPR000014">
    <property type="entry name" value="PAS"/>
</dbReference>
<dbReference type="InterPro" id="IPR052155">
    <property type="entry name" value="Biofilm_reg_signaling"/>
</dbReference>
<dbReference type="OrthoDB" id="9759607at2"/>
<dbReference type="Gene3D" id="3.30.70.270">
    <property type="match status" value="1"/>
</dbReference>
<proteinExistence type="predicted"/>
<reference evidence="3 4" key="1">
    <citation type="submission" date="2018-03" db="EMBL/GenBank/DDBJ databases">
        <title>Bacillus urumqiensis sp. nov., a moderately haloalkaliphilic bacterium isolated from a salt lake.</title>
        <authorList>
            <person name="Zhao B."/>
            <person name="Liao Z."/>
        </authorList>
    </citation>
    <scope>NUCLEOTIDE SEQUENCE [LARGE SCALE GENOMIC DNA]</scope>
    <source>
        <strain evidence="3 4">BZ-SZ-XJ18</strain>
    </source>
</reference>
<dbReference type="CDD" id="cd01949">
    <property type="entry name" value="GGDEF"/>
    <property type="match status" value="1"/>
</dbReference>
<dbReference type="Pfam" id="PF01590">
    <property type="entry name" value="GAF"/>
    <property type="match status" value="1"/>
</dbReference>
<dbReference type="PROSITE" id="PS50883">
    <property type="entry name" value="EAL"/>
    <property type="match status" value="1"/>
</dbReference>
<dbReference type="PANTHER" id="PTHR44757">
    <property type="entry name" value="DIGUANYLATE CYCLASE DGCP"/>
    <property type="match status" value="1"/>
</dbReference>
<accession>A0A2P6MIC3</accession>
<dbReference type="PANTHER" id="PTHR44757:SF2">
    <property type="entry name" value="BIOFILM ARCHITECTURE MAINTENANCE PROTEIN MBAA"/>
    <property type="match status" value="1"/>
</dbReference>
<dbReference type="InterPro" id="IPR043128">
    <property type="entry name" value="Rev_trsase/Diguanyl_cyclase"/>
</dbReference>
<dbReference type="Gene3D" id="3.20.20.450">
    <property type="entry name" value="EAL domain"/>
    <property type="match status" value="1"/>
</dbReference>
<evidence type="ECO:0000259" key="1">
    <source>
        <dbReference type="PROSITE" id="PS50883"/>
    </source>
</evidence>
<dbReference type="SUPFAM" id="SSF141868">
    <property type="entry name" value="EAL domain-like"/>
    <property type="match status" value="1"/>
</dbReference>